<protein>
    <recommendedName>
        <fullName evidence="4">PD-(D/E)XK nuclease superfamily protein</fullName>
    </recommendedName>
</protein>
<evidence type="ECO:0000313" key="3">
    <source>
        <dbReference type="Proteomes" id="UP000319514"/>
    </source>
</evidence>
<dbReference type="EMBL" id="VFOQ01000001">
    <property type="protein sequence ID" value="TQL60977.1"/>
    <property type="molecule type" value="Genomic_DNA"/>
</dbReference>
<comment type="caution">
    <text evidence="2">The sequence shown here is derived from an EMBL/GenBank/DDBJ whole genome shotgun (WGS) entry which is preliminary data.</text>
</comment>
<sequence>MGRPLAPQAWLAPPEDEALARFALVGFLTHHVIATVLHRRLGCPAATIEVTVAEVLADAQRLLQPPTVEARAHRQVLCAAVLTYFRGLLPPPSWSVLAAEPLVGRARPDVLWRAPSGQILIDEIKTGRLGTTLAGTTEQALRYLDAGTAAYGPALLGVRVLATAEPATSWMLMSDRTRRPLAATRYLAGGPRRARRRAPTRTPVDAIGYQPRPPPVGNT</sequence>
<accession>A0A542ZKU3</accession>
<feature type="region of interest" description="Disordered" evidence="1">
    <location>
        <begin position="188"/>
        <end position="219"/>
    </location>
</feature>
<reference evidence="2 3" key="1">
    <citation type="submission" date="2019-06" db="EMBL/GenBank/DDBJ databases">
        <title>Sequencing the genomes of 1000 actinobacteria strains.</title>
        <authorList>
            <person name="Klenk H.-P."/>
        </authorList>
    </citation>
    <scope>NUCLEOTIDE SEQUENCE [LARGE SCALE GENOMIC DNA]</scope>
    <source>
        <strain evidence="2 3">DSM 18082</strain>
    </source>
</reference>
<dbReference type="AlphaFoldDB" id="A0A542ZKU3"/>
<evidence type="ECO:0000256" key="1">
    <source>
        <dbReference type="SAM" id="MobiDB-lite"/>
    </source>
</evidence>
<proteinExistence type="predicted"/>
<name>A0A542ZKU3_9MICO</name>
<gene>
    <name evidence="2" type="ORF">FB474_2380</name>
</gene>
<keyword evidence="3" id="KW-1185">Reference proteome</keyword>
<organism evidence="2 3">
    <name type="scientific">Oryzihumus leptocrescens</name>
    <dbReference type="NCBI Taxonomy" id="297536"/>
    <lineage>
        <taxon>Bacteria</taxon>
        <taxon>Bacillati</taxon>
        <taxon>Actinomycetota</taxon>
        <taxon>Actinomycetes</taxon>
        <taxon>Micrococcales</taxon>
        <taxon>Intrasporangiaceae</taxon>
        <taxon>Oryzihumus</taxon>
    </lineage>
</organism>
<evidence type="ECO:0000313" key="2">
    <source>
        <dbReference type="EMBL" id="TQL60977.1"/>
    </source>
</evidence>
<dbReference type="Proteomes" id="UP000319514">
    <property type="component" value="Unassembled WGS sequence"/>
</dbReference>
<evidence type="ECO:0008006" key="4">
    <source>
        <dbReference type="Google" id="ProtNLM"/>
    </source>
</evidence>